<dbReference type="Gene3D" id="1.20.1720.10">
    <property type="entry name" value="Multidrug resistance protein D"/>
    <property type="match status" value="1"/>
</dbReference>
<feature type="transmembrane region" description="Helical" evidence="11">
    <location>
        <begin position="227"/>
        <end position="244"/>
    </location>
</feature>
<evidence type="ECO:0000256" key="7">
    <source>
        <dbReference type="ARBA" id="ARBA00023098"/>
    </source>
</evidence>
<keyword evidence="4" id="KW-1003">Cell membrane</keyword>
<feature type="transmembrane region" description="Helical" evidence="11">
    <location>
        <begin position="328"/>
        <end position="346"/>
    </location>
</feature>
<evidence type="ECO:0000256" key="3">
    <source>
        <dbReference type="ARBA" id="ARBA00022448"/>
    </source>
</evidence>
<feature type="transmembrane region" description="Helical" evidence="11">
    <location>
        <begin position="293"/>
        <end position="316"/>
    </location>
</feature>
<comment type="similarity">
    <text evidence="2">Belongs to the NTE family.</text>
</comment>
<feature type="active site" description="Proton acceptor" evidence="9">
    <location>
        <position position="940"/>
    </location>
</feature>
<feature type="transmembrane region" description="Helical" evidence="11">
    <location>
        <begin position="104"/>
        <end position="123"/>
    </location>
</feature>
<evidence type="ECO:0000256" key="9">
    <source>
        <dbReference type="PROSITE-ProRule" id="PRU01161"/>
    </source>
</evidence>
<dbReference type="CDD" id="cd00038">
    <property type="entry name" value="CAP_ED"/>
    <property type="match status" value="1"/>
</dbReference>
<dbReference type="InterPro" id="IPR000595">
    <property type="entry name" value="cNMP-bd_dom"/>
</dbReference>
<feature type="domain" description="Cyclic nucleotide-binding" evidence="12">
    <location>
        <begin position="520"/>
        <end position="635"/>
    </location>
</feature>
<feature type="short sequence motif" description="GXSXG" evidence="9">
    <location>
        <begin position="824"/>
        <end position="828"/>
    </location>
</feature>
<keyword evidence="9" id="KW-0378">Hydrolase</keyword>
<dbReference type="InterPro" id="IPR018490">
    <property type="entry name" value="cNMP-bd_dom_sf"/>
</dbReference>
<comment type="caution">
    <text evidence="9">Lacks conserved residue(s) required for the propagation of feature annotation.</text>
</comment>
<evidence type="ECO:0000259" key="12">
    <source>
        <dbReference type="PROSITE" id="PS50042"/>
    </source>
</evidence>
<feature type="transmembrane region" description="Helical" evidence="11">
    <location>
        <begin position="71"/>
        <end position="92"/>
    </location>
</feature>
<feature type="transmembrane region" description="Helical" evidence="11">
    <location>
        <begin position="250"/>
        <end position="272"/>
    </location>
</feature>
<dbReference type="Proteomes" id="UP001235064">
    <property type="component" value="Unassembled WGS sequence"/>
</dbReference>
<protein>
    <submittedName>
        <fullName evidence="15">DHA2 family efflux MFS transporter permease subunit</fullName>
    </submittedName>
</protein>
<evidence type="ECO:0000256" key="1">
    <source>
        <dbReference type="ARBA" id="ARBA00004651"/>
    </source>
</evidence>
<feature type="domain" description="Major facilitator superfamily (MFS) profile" evidence="13">
    <location>
        <begin position="37"/>
        <end position="481"/>
    </location>
</feature>
<dbReference type="PROSITE" id="PS50850">
    <property type="entry name" value="MFS"/>
    <property type="match status" value="1"/>
</dbReference>
<keyword evidence="8 11" id="KW-0472">Membrane</keyword>
<proteinExistence type="inferred from homology"/>
<dbReference type="CDD" id="cd07205">
    <property type="entry name" value="Pat_PNPLA6_PNPLA7_NTE1_like"/>
    <property type="match status" value="1"/>
</dbReference>
<evidence type="ECO:0000256" key="4">
    <source>
        <dbReference type="ARBA" id="ARBA00022475"/>
    </source>
</evidence>
<keyword evidence="3" id="KW-0813">Transport</keyword>
<evidence type="ECO:0000256" key="5">
    <source>
        <dbReference type="ARBA" id="ARBA00022692"/>
    </source>
</evidence>
<dbReference type="Pfam" id="PF07690">
    <property type="entry name" value="MFS_1"/>
    <property type="match status" value="2"/>
</dbReference>
<comment type="subcellular location">
    <subcellularLocation>
        <location evidence="1">Cell membrane</location>
        <topology evidence="1">Multi-pass membrane protein</topology>
    </subcellularLocation>
</comment>
<dbReference type="SMART" id="SM00100">
    <property type="entry name" value="cNMP"/>
    <property type="match status" value="1"/>
</dbReference>
<dbReference type="InterPro" id="IPR020846">
    <property type="entry name" value="MFS_dom"/>
</dbReference>
<feature type="transmembrane region" description="Helical" evidence="11">
    <location>
        <begin position="190"/>
        <end position="207"/>
    </location>
</feature>
<evidence type="ECO:0000256" key="6">
    <source>
        <dbReference type="ARBA" id="ARBA00022989"/>
    </source>
</evidence>
<dbReference type="InterPro" id="IPR016035">
    <property type="entry name" value="Acyl_Trfase/lysoPLipase"/>
</dbReference>
<feature type="domain" description="PNPLA" evidence="14">
    <location>
        <begin position="793"/>
        <end position="953"/>
    </location>
</feature>
<accession>A0ABT7N2W3</accession>
<feature type="transmembrane region" description="Helical" evidence="11">
    <location>
        <begin position="37"/>
        <end position="59"/>
    </location>
</feature>
<feature type="region of interest" description="Disordered" evidence="10">
    <location>
        <begin position="1"/>
        <end position="26"/>
    </location>
</feature>
<keyword evidence="6 11" id="KW-1133">Transmembrane helix</keyword>
<gene>
    <name evidence="15" type="ORF">QSV35_17015</name>
</gene>
<dbReference type="PROSITE" id="PS50042">
    <property type="entry name" value="CNMP_BINDING_3"/>
    <property type="match status" value="1"/>
</dbReference>
<feature type="transmembrane region" description="Helical" evidence="11">
    <location>
        <begin position="459"/>
        <end position="477"/>
    </location>
</feature>
<name>A0ABT7N2W3_9MICO</name>
<keyword evidence="16" id="KW-1185">Reference proteome</keyword>
<feature type="active site" description="Nucleophile" evidence="9">
    <location>
        <position position="826"/>
    </location>
</feature>
<dbReference type="PROSITE" id="PS00889">
    <property type="entry name" value="CNMP_BINDING_2"/>
    <property type="match status" value="1"/>
</dbReference>
<dbReference type="Gene3D" id="2.60.120.10">
    <property type="entry name" value="Jelly Rolls"/>
    <property type="match status" value="1"/>
</dbReference>
<evidence type="ECO:0000256" key="11">
    <source>
        <dbReference type="SAM" id="Phobius"/>
    </source>
</evidence>
<dbReference type="InterPro" id="IPR002641">
    <property type="entry name" value="PNPLA_dom"/>
</dbReference>
<reference evidence="15 16" key="1">
    <citation type="submission" date="2023-06" db="EMBL/GenBank/DDBJ databases">
        <title>Microbacterium sp. nov., isolated from a waste landfill.</title>
        <authorList>
            <person name="Wen W."/>
        </authorList>
    </citation>
    <scope>NUCLEOTIDE SEQUENCE [LARGE SCALE GENOMIC DNA]</scope>
    <source>
        <strain evidence="15 16">ASV49</strain>
    </source>
</reference>
<dbReference type="Pfam" id="PF01734">
    <property type="entry name" value="Patatin"/>
    <property type="match status" value="1"/>
</dbReference>
<evidence type="ECO:0000313" key="15">
    <source>
        <dbReference type="EMBL" id="MDL9981037.1"/>
    </source>
</evidence>
<keyword evidence="7 9" id="KW-0443">Lipid metabolism</keyword>
<keyword evidence="5 11" id="KW-0812">Transmembrane</keyword>
<evidence type="ECO:0000259" key="13">
    <source>
        <dbReference type="PROSITE" id="PS50850"/>
    </source>
</evidence>
<dbReference type="InterPro" id="IPR014710">
    <property type="entry name" value="RmlC-like_jellyroll"/>
</dbReference>
<feature type="transmembrane region" description="Helical" evidence="11">
    <location>
        <begin position="129"/>
        <end position="151"/>
    </location>
</feature>
<dbReference type="SUPFAM" id="SSF52151">
    <property type="entry name" value="FabD/lysophospholipase-like"/>
    <property type="match status" value="1"/>
</dbReference>
<dbReference type="EMBL" id="JASXSZ010000006">
    <property type="protein sequence ID" value="MDL9981037.1"/>
    <property type="molecule type" value="Genomic_DNA"/>
</dbReference>
<dbReference type="InterPro" id="IPR018488">
    <property type="entry name" value="cNMP-bd_CS"/>
</dbReference>
<feature type="transmembrane region" description="Helical" evidence="11">
    <location>
        <begin position="163"/>
        <end position="184"/>
    </location>
</feature>
<evidence type="ECO:0000313" key="16">
    <source>
        <dbReference type="Proteomes" id="UP001235064"/>
    </source>
</evidence>
<evidence type="ECO:0000256" key="2">
    <source>
        <dbReference type="ARBA" id="ARBA00006636"/>
    </source>
</evidence>
<keyword evidence="9" id="KW-0442">Lipid degradation</keyword>
<feature type="transmembrane region" description="Helical" evidence="11">
    <location>
        <begin position="392"/>
        <end position="410"/>
    </location>
</feature>
<dbReference type="InterPro" id="IPR004638">
    <property type="entry name" value="EmrB-like"/>
</dbReference>
<comment type="caution">
    <text evidence="15">The sequence shown here is derived from an EMBL/GenBank/DDBJ whole genome shotgun (WGS) entry which is preliminary data.</text>
</comment>
<feature type="short sequence motif" description="DGA/G" evidence="9">
    <location>
        <begin position="940"/>
        <end position="942"/>
    </location>
</feature>
<dbReference type="Gene3D" id="3.40.1090.10">
    <property type="entry name" value="Cytosolic phospholipase A2 catalytic domain"/>
    <property type="match status" value="2"/>
</dbReference>
<feature type="transmembrane region" description="Helical" evidence="11">
    <location>
        <begin position="431"/>
        <end position="453"/>
    </location>
</feature>
<dbReference type="SUPFAM" id="SSF51206">
    <property type="entry name" value="cAMP-binding domain-like"/>
    <property type="match status" value="1"/>
</dbReference>
<dbReference type="InterPro" id="IPR011701">
    <property type="entry name" value="MFS"/>
</dbReference>
<dbReference type="Gene3D" id="1.20.1250.20">
    <property type="entry name" value="MFS general substrate transporter like domains"/>
    <property type="match status" value="1"/>
</dbReference>
<feature type="compositionally biased region" description="Basic and acidic residues" evidence="10">
    <location>
        <begin position="12"/>
        <end position="22"/>
    </location>
</feature>
<evidence type="ECO:0000259" key="14">
    <source>
        <dbReference type="PROSITE" id="PS51635"/>
    </source>
</evidence>
<dbReference type="PANTHER" id="PTHR42718">
    <property type="entry name" value="MAJOR FACILITATOR SUPERFAMILY MULTIDRUG TRANSPORTER MFSC"/>
    <property type="match status" value="1"/>
</dbReference>
<sequence>MAIQPPMDAIAESDRRPGDAPSRRAAVRRGRIPGRTVLLVASFGALLAFLDATIVNIAFPSIRSSFPDESISTISWVLNAYNIVFASFMIVFGRLGDVVGRRRLYLIGIVLFTASSAVCALAPDIVVLIGARVVQALGAAMIVPASLAVVIDGAEPGKRARAVGLWAAAAAVASGLGPPIGGALVEAGGWRWAFWINIPLGIVAWWLGRHQLVNSRAPGRRRMPDLLGATLLSGALGLTTLAIIKGSEWGAGSVILWVVVGGAVLLFAAFILSSTKHPAPVLDMAMMRNRPFLVANIATLVAGVGFFGYMLTNVLWLQYVWQYSVLEAGLALVPGAVVAAIVAAVLEPIAARVGYRWIIAAGFVVWALGYVWYVTMVGTEPDFWGPWLTGQIISGVGVGATLPLLAASTLESQPGGKYGTASAVISSARQIGGTIGVAILVVILGTPTMLTVVDDLRNGWTMSIIAFAAAAVITLFMGRIRHFDDSAADLVAADPAHAGEAVSSPPVVLRRTVRPAEESLFAQLPSATRERLLESAPQRSLAAGEWLLRHGDAADSMFVLLAGRAEVVIGDRAVRELGPGSVVGELALFTQGVRSASVRARRDCEVLEISRALLEEAIGEDAAALAALVTALAHQLADASPATAPVPTRPSLVAVLAAGIGAAGHVDAVAAALERGLAGRLRVAVLRGAHSAEQVDRAEAENRLVFLVASGDDEEWASRCAREADTVVLVGLSGEAPPASLRPMAGRPELVLVGSPSRAARSAWADAVDAWRVSGADDLRGLEDRLSGRSVALVCGGGGARAITHIGVLLEFEDAGIRVDRLAGASMGAVIAGYYAMGGTAGELGDAIYREFVREDILSDYGVPRHSLARGHRAQRSLARSYGDHRIQDLPRGFRCVSTDLLTRMSVVHRSGPMVDAIKASSRLPILFAPVPSEGRLLVDGGVLDNLPVDTLTERDEGPIVAVNISMSGGQRTSAPGEPPRPVRVPALGETMLRTLMIGGGGAAEAQKLGAWVVTPRSMGVGLLEFHQYDTLVESGRAAARALLEQTGGELFAAD</sequence>
<dbReference type="NCBIfam" id="TIGR00711">
    <property type="entry name" value="efflux_EmrB"/>
    <property type="match status" value="1"/>
</dbReference>
<dbReference type="RefSeq" id="WP_286290021.1">
    <property type="nucleotide sequence ID" value="NZ_JASXSZ010000006.1"/>
</dbReference>
<dbReference type="PROSITE" id="PS51635">
    <property type="entry name" value="PNPLA"/>
    <property type="match status" value="1"/>
</dbReference>
<dbReference type="Pfam" id="PF00027">
    <property type="entry name" value="cNMP_binding"/>
    <property type="match status" value="1"/>
</dbReference>
<dbReference type="SUPFAM" id="SSF103473">
    <property type="entry name" value="MFS general substrate transporter"/>
    <property type="match status" value="1"/>
</dbReference>
<evidence type="ECO:0000256" key="8">
    <source>
        <dbReference type="ARBA" id="ARBA00023136"/>
    </source>
</evidence>
<dbReference type="CDD" id="cd17321">
    <property type="entry name" value="MFS_MMR_MDR_like"/>
    <property type="match status" value="1"/>
</dbReference>
<evidence type="ECO:0000256" key="10">
    <source>
        <dbReference type="SAM" id="MobiDB-lite"/>
    </source>
</evidence>
<organism evidence="15 16">
    <name type="scientific">Microbacterium candidum</name>
    <dbReference type="NCBI Taxonomy" id="3041922"/>
    <lineage>
        <taxon>Bacteria</taxon>
        <taxon>Bacillati</taxon>
        <taxon>Actinomycetota</taxon>
        <taxon>Actinomycetes</taxon>
        <taxon>Micrococcales</taxon>
        <taxon>Microbacteriaceae</taxon>
        <taxon>Microbacterium</taxon>
    </lineage>
</organism>
<feature type="transmembrane region" description="Helical" evidence="11">
    <location>
        <begin position="353"/>
        <end position="372"/>
    </location>
</feature>
<dbReference type="InterPro" id="IPR036259">
    <property type="entry name" value="MFS_trans_sf"/>
</dbReference>
<dbReference type="PANTHER" id="PTHR42718:SF48">
    <property type="entry name" value="CONSERVED TWO-DOMAIN MEMBRANE PROTEIN-RELATED"/>
    <property type="match status" value="1"/>
</dbReference>